<evidence type="ECO:0000313" key="2">
    <source>
        <dbReference type="EMBL" id="CAF1361647.1"/>
    </source>
</evidence>
<evidence type="ECO:0000313" key="1">
    <source>
        <dbReference type="EMBL" id="CAF0996603.1"/>
    </source>
</evidence>
<proteinExistence type="predicted"/>
<comment type="caution">
    <text evidence="2">The sequence shown here is derived from an EMBL/GenBank/DDBJ whole genome shotgun (WGS) entry which is preliminary data.</text>
</comment>
<dbReference type="OrthoDB" id="420884at2759"/>
<organism evidence="2 3">
    <name type="scientific">Adineta steineri</name>
    <dbReference type="NCBI Taxonomy" id="433720"/>
    <lineage>
        <taxon>Eukaryota</taxon>
        <taxon>Metazoa</taxon>
        <taxon>Spiralia</taxon>
        <taxon>Gnathifera</taxon>
        <taxon>Rotifera</taxon>
        <taxon>Eurotatoria</taxon>
        <taxon>Bdelloidea</taxon>
        <taxon>Adinetida</taxon>
        <taxon>Adinetidae</taxon>
        <taxon>Adineta</taxon>
    </lineage>
</organism>
<protein>
    <submittedName>
        <fullName evidence="2">Uncharacterized protein</fullName>
    </submittedName>
</protein>
<dbReference type="Proteomes" id="UP000663832">
    <property type="component" value="Unassembled WGS sequence"/>
</dbReference>
<gene>
    <name evidence="1" type="ORF">BJG266_LOCUS15697</name>
    <name evidence="2" type="ORF">QVE165_LOCUS34582</name>
</gene>
<keyword evidence="3" id="KW-1185">Reference proteome</keyword>
<reference evidence="2" key="1">
    <citation type="submission" date="2021-02" db="EMBL/GenBank/DDBJ databases">
        <authorList>
            <person name="Nowell W R."/>
        </authorList>
    </citation>
    <scope>NUCLEOTIDE SEQUENCE</scope>
</reference>
<sequence length="116" mass="13631">MRYYYSLLNNINNASKRIDTHKILKNELFQYLNGQKSISLNNQNIRISNDEERLLCLSMLATFILRQLPRGDLDDAKTEILLQLILDITDSKQQKEFRVIFLDRGDIPFTNEPDLV</sequence>
<dbReference type="Proteomes" id="UP000663877">
    <property type="component" value="Unassembled WGS sequence"/>
</dbReference>
<dbReference type="EMBL" id="CAJNOM010000327">
    <property type="protein sequence ID" value="CAF1361647.1"/>
    <property type="molecule type" value="Genomic_DNA"/>
</dbReference>
<dbReference type="AlphaFoldDB" id="A0A815I0Z3"/>
<dbReference type="EMBL" id="CAJNOI010000070">
    <property type="protein sequence ID" value="CAF0996603.1"/>
    <property type="molecule type" value="Genomic_DNA"/>
</dbReference>
<name>A0A815I0Z3_9BILA</name>
<evidence type="ECO:0000313" key="3">
    <source>
        <dbReference type="Proteomes" id="UP000663832"/>
    </source>
</evidence>
<accession>A0A815I0Z3</accession>